<dbReference type="GO" id="GO:0005524">
    <property type="term" value="F:ATP binding"/>
    <property type="evidence" value="ECO:0007669"/>
    <property type="project" value="UniProtKB-UniRule"/>
</dbReference>
<organism evidence="12">
    <name type="scientific">Nakamurella sp. A5-74</name>
    <dbReference type="NCBI Taxonomy" id="3158264"/>
    <lineage>
        <taxon>Bacteria</taxon>
        <taxon>Bacillati</taxon>
        <taxon>Actinomycetota</taxon>
        <taxon>Actinomycetes</taxon>
        <taxon>Nakamurellales</taxon>
        <taxon>Nakamurellaceae</taxon>
        <taxon>Nakamurella</taxon>
    </lineage>
</organism>
<dbReference type="InterPro" id="IPR014721">
    <property type="entry name" value="Ribsml_uS5_D2-typ_fold_subgr"/>
</dbReference>
<dbReference type="InterPro" id="IPR013750">
    <property type="entry name" value="GHMP_kinase_C_dom"/>
</dbReference>
<evidence type="ECO:0000256" key="3">
    <source>
        <dbReference type="ARBA" id="ARBA00017473"/>
    </source>
</evidence>
<protein>
    <recommendedName>
        <fullName evidence="3 9">4-diphosphocytidyl-2-C-methyl-D-erythritol kinase</fullName>
        <shortName evidence="9">CMK</shortName>
        <ecNumber evidence="2 9">2.7.1.148</ecNumber>
    </recommendedName>
    <alternativeName>
        <fullName evidence="8 9">4-(cytidine-5'-diphospho)-2-C-methyl-D-erythritol kinase</fullName>
    </alternativeName>
</protein>
<evidence type="ECO:0000256" key="6">
    <source>
        <dbReference type="ARBA" id="ARBA00022777"/>
    </source>
</evidence>
<keyword evidence="7 9" id="KW-0067">ATP-binding</keyword>
<comment type="catalytic activity">
    <reaction evidence="9">
        <text>4-CDP-2-C-methyl-D-erythritol + ATP = 4-CDP-2-C-methyl-D-erythritol 2-phosphate + ADP + H(+)</text>
        <dbReference type="Rhea" id="RHEA:18437"/>
        <dbReference type="ChEBI" id="CHEBI:15378"/>
        <dbReference type="ChEBI" id="CHEBI:30616"/>
        <dbReference type="ChEBI" id="CHEBI:57823"/>
        <dbReference type="ChEBI" id="CHEBI:57919"/>
        <dbReference type="ChEBI" id="CHEBI:456216"/>
        <dbReference type="EC" id="2.7.1.148"/>
    </reaction>
</comment>
<dbReference type="NCBIfam" id="TIGR00154">
    <property type="entry name" value="ispE"/>
    <property type="match status" value="1"/>
</dbReference>
<dbReference type="InterPro" id="IPR006204">
    <property type="entry name" value="GHMP_kinase_N_dom"/>
</dbReference>
<keyword evidence="6 9" id="KW-0418">Kinase</keyword>
<dbReference type="SUPFAM" id="SSF55060">
    <property type="entry name" value="GHMP Kinase, C-terminal domain"/>
    <property type="match status" value="1"/>
</dbReference>
<reference evidence="12" key="1">
    <citation type="submission" date="2024-05" db="EMBL/GenBank/DDBJ databases">
        <authorList>
            <person name="Cai S.Y."/>
            <person name="Jin L.M."/>
            <person name="Li H.R."/>
        </authorList>
    </citation>
    <scope>NUCLEOTIDE SEQUENCE</scope>
    <source>
        <strain evidence="12">A5-74</strain>
    </source>
</reference>
<evidence type="ECO:0000313" key="12">
    <source>
        <dbReference type="EMBL" id="XCG65966.1"/>
    </source>
</evidence>
<dbReference type="EC" id="2.7.1.148" evidence="2 9"/>
<dbReference type="NCBIfam" id="NF002870">
    <property type="entry name" value="PRK03188.1"/>
    <property type="match status" value="1"/>
</dbReference>
<evidence type="ECO:0000256" key="9">
    <source>
        <dbReference type="HAMAP-Rule" id="MF_00061"/>
    </source>
</evidence>
<evidence type="ECO:0000256" key="2">
    <source>
        <dbReference type="ARBA" id="ARBA00012052"/>
    </source>
</evidence>
<dbReference type="GO" id="GO:0019288">
    <property type="term" value="P:isopentenyl diphosphate biosynthetic process, methylerythritol 4-phosphate pathway"/>
    <property type="evidence" value="ECO:0007669"/>
    <property type="project" value="UniProtKB-UniRule"/>
</dbReference>
<evidence type="ECO:0000256" key="5">
    <source>
        <dbReference type="ARBA" id="ARBA00022741"/>
    </source>
</evidence>
<dbReference type="Pfam" id="PF08544">
    <property type="entry name" value="GHMP_kinases_C"/>
    <property type="match status" value="1"/>
</dbReference>
<evidence type="ECO:0000256" key="7">
    <source>
        <dbReference type="ARBA" id="ARBA00022840"/>
    </source>
</evidence>
<comment type="function">
    <text evidence="9">Catalyzes the phosphorylation of the position 2 hydroxy group of 4-diphosphocytidyl-2C-methyl-D-erythritol.</text>
</comment>
<dbReference type="Gene3D" id="3.30.70.890">
    <property type="entry name" value="GHMP kinase, C-terminal domain"/>
    <property type="match status" value="1"/>
</dbReference>
<sequence>MVRVPAKINLALAVGDVRVDGYHELTTVFHAVDLYDEVTIRPSGSWSVRAGGVPGVPTTRSNLALKAAMALHAHLVRRGRRPGEVSIEIDKKIPVAGGMAGGSADAAAALVGCAALWDADLSRDDLIGIAAGIGSDVPFALTGGTALGTGRGEVVSPVLTRMTLTWVLAMAGSGLSTPEVFAECDRLRAGVDDSALSVPRADADAMVAALRSGDVDEVGAALANDLQPAAFSLYPKLRRTVRAGVDAGAVAGVVSGSGPTVALLCRDLPQASDVAAAMSSSGTCEGVRVASGPAHGARLIGGSLR</sequence>
<feature type="domain" description="GHMP kinase N-terminal" evidence="10">
    <location>
        <begin position="62"/>
        <end position="144"/>
    </location>
</feature>
<dbReference type="PANTHER" id="PTHR43527">
    <property type="entry name" value="4-DIPHOSPHOCYTIDYL-2-C-METHYL-D-ERYTHRITOL KINASE, CHLOROPLASTIC"/>
    <property type="match status" value="1"/>
</dbReference>
<dbReference type="InterPro" id="IPR004424">
    <property type="entry name" value="IspE"/>
</dbReference>
<dbReference type="GO" id="GO:0016114">
    <property type="term" value="P:terpenoid biosynthetic process"/>
    <property type="evidence" value="ECO:0007669"/>
    <property type="project" value="UniProtKB-UniRule"/>
</dbReference>
<dbReference type="RefSeq" id="WP_353651570.1">
    <property type="nucleotide sequence ID" value="NZ_CP159218.1"/>
</dbReference>
<dbReference type="Gene3D" id="3.30.230.10">
    <property type="match status" value="1"/>
</dbReference>
<comment type="pathway">
    <text evidence="9">Isoprenoid biosynthesis; isopentenyl diphosphate biosynthesis via DXP pathway; isopentenyl diphosphate from 1-deoxy-D-xylulose 5-phosphate: step 3/6.</text>
</comment>
<evidence type="ECO:0000256" key="4">
    <source>
        <dbReference type="ARBA" id="ARBA00022679"/>
    </source>
</evidence>
<evidence type="ECO:0000256" key="1">
    <source>
        <dbReference type="ARBA" id="ARBA00009684"/>
    </source>
</evidence>
<dbReference type="InterPro" id="IPR020568">
    <property type="entry name" value="Ribosomal_Su5_D2-typ_SF"/>
</dbReference>
<dbReference type="AlphaFoldDB" id="A0AAU8DWU8"/>
<dbReference type="PANTHER" id="PTHR43527:SF2">
    <property type="entry name" value="4-DIPHOSPHOCYTIDYL-2-C-METHYL-D-ERYTHRITOL KINASE, CHLOROPLASTIC"/>
    <property type="match status" value="1"/>
</dbReference>
<dbReference type="InterPro" id="IPR036554">
    <property type="entry name" value="GHMP_kinase_C_sf"/>
</dbReference>
<evidence type="ECO:0000256" key="8">
    <source>
        <dbReference type="ARBA" id="ARBA00032554"/>
    </source>
</evidence>
<feature type="domain" description="GHMP kinase C-terminal" evidence="11">
    <location>
        <begin position="206"/>
        <end position="281"/>
    </location>
</feature>
<proteinExistence type="inferred from homology"/>
<feature type="active site" evidence="9">
    <location>
        <position position="7"/>
    </location>
</feature>
<gene>
    <name evidence="9" type="primary">ispE</name>
    <name evidence="12" type="ORF">ABLG96_17355</name>
</gene>
<accession>A0AAU8DWU8</accession>
<keyword evidence="4 9" id="KW-0808">Transferase</keyword>
<name>A0AAU8DWU8_9ACTN</name>
<dbReference type="SUPFAM" id="SSF54211">
    <property type="entry name" value="Ribosomal protein S5 domain 2-like"/>
    <property type="match status" value="1"/>
</dbReference>
<keyword evidence="5 9" id="KW-0547">Nucleotide-binding</keyword>
<feature type="binding site" evidence="9">
    <location>
        <begin position="94"/>
        <end position="104"/>
    </location>
    <ligand>
        <name>ATP</name>
        <dbReference type="ChEBI" id="CHEBI:30616"/>
    </ligand>
</feature>
<comment type="similarity">
    <text evidence="1 9">Belongs to the GHMP kinase family. IspE subfamily.</text>
</comment>
<dbReference type="EMBL" id="CP159218">
    <property type="protein sequence ID" value="XCG65966.1"/>
    <property type="molecule type" value="Genomic_DNA"/>
</dbReference>
<keyword evidence="9" id="KW-0414">Isoprene biosynthesis</keyword>
<dbReference type="PIRSF" id="PIRSF010376">
    <property type="entry name" value="IspE"/>
    <property type="match status" value="1"/>
</dbReference>
<evidence type="ECO:0000259" key="11">
    <source>
        <dbReference type="Pfam" id="PF08544"/>
    </source>
</evidence>
<dbReference type="Pfam" id="PF00288">
    <property type="entry name" value="GHMP_kinases_N"/>
    <property type="match status" value="1"/>
</dbReference>
<dbReference type="HAMAP" id="MF_00061">
    <property type="entry name" value="IspE"/>
    <property type="match status" value="1"/>
</dbReference>
<evidence type="ECO:0000259" key="10">
    <source>
        <dbReference type="Pfam" id="PF00288"/>
    </source>
</evidence>
<feature type="active site" evidence="9">
    <location>
        <position position="136"/>
    </location>
</feature>
<dbReference type="GO" id="GO:0050515">
    <property type="term" value="F:4-(cytidine 5'-diphospho)-2-C-methyl-D-erythritol kinase activity"/>
    <property type="evidence" value="ECO:0007669"/>
    <property type="project" value="UniProtKB-UniRule"/>
</dbReference>